<evidence type="ECO:0000313" key="2">
    <source>
        <dbReference type="Proteomes" id="UP000014411"/>
    </source>
</evidence>
<dbReference type="HOGENOM" id="CLU_2481129_0_0_5"/>
<keyword evidence="1" id="KW-0614">Plasmid</keyword>
<proteinExistence type="predicted"/>
<gene>
    <name evidence="1" type="ORF">RGCCGE502_34146</name>
</gene>
<evidence type="ECO:0000313" key="1">
    <source>
        <dbReference type="EMBL" id="EPE93934.1"/>
    </source>
</evidence>
<protein>
    <submittedName>
        <fullName evidence="1">Uncharacterized protein</fullName>
    </submittedName>
</protein>
<dbReference type="Proteomes" id="UP000014411">
    <property type="component" value="Unassembled WGS sequence"/>
</dbReference>
<organism evidence="1 2">
    <name type="scientific">Rhizobium grahamii CCGE 502</name>
    <dbReference type="NCBI Taxonomy" id="990285"/>
    <lineage>
        <taxon>Bacteria</taxon>
        <taxon>Pseudomonadati</taxon>
        <taxon>Pseudomonadota</taxon>
        <taxon>Alphaproteobacteria</taxon>
        <taxon>Hyphomicrobiales</taxon>
        <taxon>Rhizobiaceae</taxon>
        <taxon>Rhizobium/Agrobacterium group</taxon>
        <taxon>Rhizobium</taxon>
    </lineage>
</organism>
<reference evidence="1 2" key="1">
    <citation type="journal article" date="2012" name="J. Bacteriol.">
        <title>Genome sequence of Rhizobium grahamii CCGE502, a broad-host-range symbiont with low nodulation competitiveness in Phaseolus vulgaris.</title>
        <authorList>
            <person name="Althabegoiti M.J."/>
            <person name="Lozano L."/>
            <person name="Torres-Tejerizo G."/>
            <person name="Ormeno-Orrillo E."/>
            <person name="Rogel M.A."/>
            <person name="Gonzalez V."/>
            <person name="Martinez-Romero E."/>
        </authorList>
    </citation>
    <scope>NUCLEOTIDE SEQUENCE [LARGE SCALE GENOMIC DNA]</scope>
    <source>
        <strain evidence="1 2">CCGE 502</strain>
        <plasmid evidence="1">pRg502a</plasmid>
    </source>
</reference>
<dbReference type="AlphaFoldDB" id="S3H5B4"/>
<geneLocation type="plasmid" evidence="1">
    <name>pRg502a</name>
</geneLocation>
<dbReference type="EMBL" id="AEYE02000038">
    <property type="protein sequence ID" value="EPE93934.1"/>
    <property type="molecule type" value="Genomic_DNA"/>
</dbReference>
<accession>S3H5B4</accession>
<name>S3H5B4_9HYPH</name>
<comment type="caution">
    <text evidence="1">The sequence shown here is derived from an EMBL/GenBank/DDBJ whole genome shotgun (WGS) entry which is preliminary data.</text>
</comment>
<sequence length="87" mass="10034">MHAFDLEPNGHAASVFRLDTEVKFGGDGALVEVRPAKQRFQNFSQPIQDWSDRACGCSDKIYVFRVGKRRWEMKLIRLSAVPPRKRN</sequence>
<keyword evidence="2" id="KW-1185">Reference proteome</keyword>